<comment type="caution">
    <text evidence="2">The sequence shown here is derived from an EMBL/GenBank/DDBJ whole genome shotgun (WGS) entry which is preliminary data.</text>
</comment>
<dbReference type="PANTHER" id="PTHR35152:SF1">
    <property type="entry name" value="DOMAIN SIGNALLING PROTEIN, PUTATIVE (AFU_ORTHOLOGUE AFUA_5G11310)-RELATED"/>
    <property type="match status" value="1"/>
</dbReference>
<dbReference type="AlphaFoldDB" id="A0A0G2HAU5"/>
<evidence type="ECO:0000256" key="1">
    <source>
        <dbReference type="SAM" id="Phobius"/>
    </source>
</evidence>
<reference evidence="2 3" key="2">
    <citation type="submission" date="2015-05" db="EMBL/GenBank/DDBJ databases">
        <authorList>
            <person name="Morales-Cruz A."/>
            <person name="Amrine K.C."/>
            <person name="Cantu D."/>
        </authorList>
    </citation>
    <scope>NUCLEOTIDE SEQUENCE [LARGE SCALE GENOMIC DNA]</scope>
    <source>
        <strain evidence="2">UCRPC4</strain>
    </source>
</reference>
<protein>
    <submittedName>
        <fullName evidence="2">Putative mhyt domain signaling</fullName>
    </submittedName>
</protein>
<keyword evidence="1" id="KW-0812">Transmembrane</keyword>
<keyword evidence="1" id="KW-1133">Transmembrane helix</keyword>
<keyword evidence="3" id="KW-1185">Reference proteome</keyword>
<dbReference type="PANTHER" id="PTHR35152">
    <property type="entry name" value="DOMAIN SIGNALLING PROTEIN, PUTATIVE (AFU_ORTHOLOGUE AFUA_5G11310)-RELATED"/>
    <property type="match status" value="1"/>
</dbReference>
<proteinExistence type="predicted"/>
<feature type="transmembrane region" description="Helical" evidence="1">
    <location>
        <begin position="29"/>
        <end position="51"/>
    </location>
</feature>
<evidence type="ECO:0000313" key="3">
    <source>
        <dbReference type="Proteomes" id="UP000053317"/>
    </source>
</evidence>
<evidence type="ECO:0000313" key="2">
    <source>
        <dbReference type="EMBL" id="KKY25725.1"/>
    </source>
</evidence>
<accession>A0A0G2HAU5</accession>
<name>A0A0G2HAU5_PHACM</name>
<gene>
    <name evidence="2" type="ORF">UCRPC4_g01638</name>
</gene>
<dbReference type="OrthoDB" id="264015at2759"/>
<organism evidence="2 3">
    <name type="scientific">Phaeomoniella chlamydospora</name>
    <name type="common">Phaeoacremonium chlamydosporum</name>
    <dbReference type="NCBI Taxonomy" id="158046"/>
    <lineage>
        <taxon>Eukaryota</taxon>
        <taxon>Fungi</taxon>
        <taxon>Dikarya</taxon>
        <taxon>Ascomycota</taxon>
        <taxon>Pezizomycotina</taxon>
        <taxon>Eurotiomycetes</taxon>
        <taxon>Chaetothyriomycetidae</taxon>
        <taxon>Phaeomoniellales</taxon>
        <taxon>Phaeomoniellaceae</taxon>
        <taxon>Phaeomoniella</taxon>
    </lineage>
</organism>
<reference evidence="2 3" key="1">
    <citation type="submission" date="2015-05" db="EMBL/GenBank/DDBJ databases">
        <title>Distinctive expansion of gene families associated with plant cell wall degradation and secondary metabolism in the genomes of grapevine trunk pathogens.</title>
        <authorList>
            <person name="Lawrence D.P."/>
            <person name="Travadon R."/>
            <person name="Rolshausen P.E."/>
            <person name="Baumgartner K."/>
        </authorList>
    </citation>
    <scope>NUCLEOTIDE SEQUENCE [LARGE SCALE GENOMIC DNA]</scope>
    <source>
        <strain evidence="2">UCRPC4</strain>
    </source>
</reference>
<keyword evidence="1" id="KW-0472">Membrane</keyword>
<dbReference type="Proteomes" id="UP000053317">
    <property type="component" value="Unassembled WGS sequence"/>
</dbReference>
<dbReference type="EMBL" id="LCWF01000039">
    <property type="protein sequence ID" value="KKY25725.1"/>
    <property type="molecule type" value="Genomic_DNA"/>
</dbReference>
<sequence>MHWVATVGTIYVVRDSYTASTNQLSPTQTVIVCTILSCAACVLLLNIGVLTSRSNRKWRSRAQQLVLACAYFDENGRLMVNTEGQLPTKKITDHYVGRTFRDDEFGKTHPAFLWIYRATRHWTAVRDVIPGMRDHLLLNSAPGTLKNMPNSDSMYEEESGFQQDFEMLFKEMFCVSAQDLATQTHQSLENIGILYEEPLETGTLTNKRRKRLSLKNCHGDVESLNSAQFFGQGHFLFVVRNLNSQDATKFGASGYRFAAIPQVVDVQARSMQIQSEDLSRTFNSMRDYVRSEQLMPAGVHVTAFILRPNVRKGFDVLVTKAQSNQLPYRSLAIETLQQWQIDIVNEIDGASTAFALRWLKSEVGQNSEKGMEFCQRLYQIVLDLVESVNDPNIYQAKFSAKRVFAPCQTSTQYTGKSKCTLLSIRLITDIHSKPPNDKHIYKPLRLFNTQQQVYAGLFDQEIFTRRVHREFYHCTSGRDTKSENSATSSRLPQSPLMLFWSRKRKDSANLVGTAEKPLVANAAFGGIMVSNQVSVDVHDLGKAESNDSMELKELGTTGDATYASEDSETFIDELYSLFR</sequence>